<evidence type="ECO:0000256" key="2">
    <source>
        <dbReference type="ARBA" id="ARBA00022832"/>
    </source>
</evidence>
<dbReference type="PATRIC" id="fig|60890.4.peg.3183"/>
<dbReference type="EMBL" id="JARCJK010000005">
    <property type="protein sequence ID" value="MDE4166485.1"/>
    <property type="molecule type" value="Genomic_DNA"/>
</dbReference>
<dbReference type="PROSITE" id="PS00455">
    <property type="entry name" value="AMP_BINDING"/>
    <property type="match status" value="1"/>
</dbReference>
<evidence type="ECO:0000313" key="5">
    <source>
        <dbReference type="EMBL" id="ANP38146.1"/>
    </source>
</evidence>
<evidence type="ECO:0000259" key="4">
    <source>
        <dbReference type="Pfam" id="PF00501"/>
    </source>
</evidence>
<dbReference type="GO" id="GO:0004467">
    <property type="term" value="F:long-chain fatty acid-CoA ligase activity"/>
    <property type="evidence" value="ECO:0007669"/>
    <property type="project" value="TreeGrafter"/>
</dbReference>
<dbReference type="Pfam" id="PF23562">
    <property type="entry name" value="AMP-binding_C_3"/>
    <property type="match status" value="1"/>
</dbReference>
<dbReference type="GO" id="GO:0016020">
    <property type="term" value="C:membrane"/>
    <property type="evidence" value="ECO:0007669"/>
    <property type="project" value="TreeGrafter"/>
</dbReference>
<evidence type="ECO:0000256" key="1">
    <source>
        <dbReference type="ARBA" id="ARBA00022598"/>
    </source>
</evidence>
<proteinExistence type="predicted"/>
<sequence>MNMQNLGQTAHPQVVLNGVSFNAEPGQRPVLVDGCDTIVKLFQLRCQALGDRTAHREKDMGIWKAYSWNDYWDHAKWIGLGLMSLGLKRGEVVSILSEDRREWLYSDLGIQGVGGIASGVYTTDSASQLAYLVNDSDSRFLFVENDEQLDKYLEIADQVPGLAKVIIYEREGLHDLDHEKCLFIEDLYELGKAYEARHPGTFEAEISKSQPEDTALLIYTSGTTGMPKGAMLSNENILASTEAGARALEVYKTDDQLCFLPLCHILERNVSVYFPLAASSTVNFAESPETVFDNMQEVSPATFFAVPRVWEKIYSRVLVLAQEATPIGRIAFHQAVKAGRKRAQYVMYGKPVPSGVAASYAFWDFAVLRNLRRMLGMDKMRRGGTGAAPISPELLEWYWSIGVPLIEGYGMTENAGLSTINTFDTNAPGTVGHAVPGVEVRIAEDGEIQTKGLNNFQGYWRNNEKTAETFTTDGWLRTGDVGRLDDKGNLTITGRIKDIIITAGGKNITPAEIESRLKFSHYISDAVVIGDGRKYLTCLIMIDQENVEKFAQDRKIPFSDFASLCAAEEVVQLIGAEVEAVNRDFARVEQIKDFRLINVLLTAEDDELTATMKLKRSFVEKKHKALIDDMY</sequence>
<feature type="domain" description="AMP-dependent synthetase/ligase" evidence="4">
    <location>
        <begin position="45"/>
        <end position="460"/>
    </location>
</feature>
<reference evidence="6 8" key="2">
    <citation type="submission" date="2023-02" db="EMBL/GenBank/DDBJ databases">
        <title>Population genomics of bacteria associated with diatom.</title>
        <authorList>
            <person name="Xie J."/>
            <person name="Wang H."/>
        </authorList>
    </citation>
    <scope>NUCLEOTIDE SEQUENCE [LARGE SCALE GENOMIC DNA]</scope>
    <source>
        <strain evidence="6 8">PT47_8</strain>
    </source>
</reference>
<protein>
    <submittedName>
        <fullName evidence="5">Fatty-acid--CoA ligase</fullName>
    </submittedName>
    <submittedName>
        <fullName evidence="6">Long-chain fatty acid--CoA ligase</fullName>
    </submittedName>
</protein>
<keyword evidence="1 5" id="KW-0436">Ligase</keyword>
<accession>A0A1B0ZVD5</accession>
<organism evidence="5 7">
    <name type="scientific">Phaeobacter gallaeciensis</name>
    <dbReference type="NCBI Taxonomy" id="60890"/>
    <lineage>
        <taxon>Bacteria</taxon>
        <taxon>Pseudomonadati</taxon>
        <taxon>Pseudomonadota</taxon>
        <taxon>Alphaproteobacteria</taxon>
        <taxon>Rhodobacterales</taxon>
        <taxon>Roseobacteraceae</taxon>
        <taxon>Phaeobacter</taxon>
    </lineage>
</organism>
<dbReference type="AlphaFoldDB" id="A0A1B0ZVD5"/>
<dbReference type="EMBL" id="CP015124">
    <property type="protein sequence ID" value="ANP38146.1"/>
    <property type="molecule type" value="Genomic_DNA"/>
</dbReference>
<evidence type="ECO:0000313" key="8">
    <source>
        <dbReference type="Proteomes" id="UP001218364"/>
    </source>
</evidence>
<keyword evidence="7" id="KW-1185">Reference proteome</keyword>
<dbReference type="Gene3D" id="3.40.50.12780">
    <property type="entry name" value="N-terminal domain of ligase-like"/>
    <property type="match status" value="1"/>
</dbReference>
<dbReference type="PANTHER" id="PTHR43272">
    <property type="entry name" value="LONG-CHAIN-FATTY-ACID--COA LIGASE"/>
    <property type="match status" value="1"/>
</dbReference>
<evidence type="ECO:0000256" key="3">
    <source>
        <dbReference type="ARBA" id="ARBA00023098"/>
    </source>
</evidence>
<gene>
    <name evidence="5" type="ORF">JL2886_03266</name>
    <name evidence="6" type="ORF">PXK24_12340</name>
</gene>
<dbReference type="PANTHER" id="PTHR43272:SF32">
    <property type="entry name" value="AMP-DEPENDENT SYNTHETASE_LIGASE DOMAIN-CONTAINING PROTEIN"/>
    <property type="match status" value="1"/>
</dbReference>
<dbReference type="SUPFAM" id="SSF56801">
    <property type="entry name" value="Acetyl-CoA synthetase-like"/>
    <property type="match status" value="1"/>
</dbReference>
<keyword evidence="3" id="KW-0443">Lipid metabolism</keyword>
<dbReference type="InterPro" id="IPR042099">
    <property type="entry name" value="ANL_N_sf"/>
</dbReference>
<keyword evidence="2" id="KW-0276">Fatty acid metabolism</keyword>
<dbReference type="RefSeq" id="WP_065272846.1">
    <property type="nucleotide sequence ID" value="NZ_CP015124.1"/>
</dbReference>
<dbReference type="InterPro" id="IPR000873">
    <property type="entry name" value="AMP-dep_synth/lig_dom"/>
</dbReference>
<evidence type="ECO:0000313" key="7">
    <source>
        <dbReference type="Proteomes" id="UP000092565"/>
    </source>
</evidence>
<reference evidence="5 7" key="1">
    <citation type="submission" date="2016-04" db="EMBL/GenBank/DDBJ databases">
        <authorList>
            <person name="Evans L.H."/>
            <person name="Alamgir A."/>
            <person name="Owens N."/>
            <person name="Weber N.D."/>
            <person name="Virtaneva K."/>
            <person name="Barbian K."/>
            <person name="Babar A."/>
            <person name="Rosenke K."/>
        </authorList>
    </citation>
    <scope>NUCLEOTIDE SEQUENCE [LARGE SCALE GENOMIC DNA]</scope>
    <source>
        <strain evidence="5 7">JL2886</strain>
    </source>
</reference>
<dbReference type="Proteomes" id="UP001218364">
    <property type="component" value="Unassembled WGS sequence"/>
</dbReference>
<evidence type="ECO:0000313" key="6">
    <source>
        <dbReference type="EMBL" id="MDE4166485.1"/>
    </source>
</evidence>
<dbReference type="Pfam" id="PF00501">
    <property type="entry name" value="AMP-binding"/>
    <property type="match status" value="1"/>
</dbReference>
<dbReference type="Proteomes" id="UP000092565">
    <property type="component" value="Chromosome"/>
</dbReference>
<dbReference type="InterPro" id="IPR020845">
    <property type="entry name" value="AMP-binding_CS"/>
</dbReference>
<name>A0A1B0ZVD5_9RHOB</name>